<feature type="region of interest" description="Disordered" evidence="1">
    <location>
        <begin position="74"/>
        <end position="94"/>
    </location>
</feature>
<gene>
    <name evidence="2" type="ORF">MarDSR_122</name>
</gene>
<protein>
    <submittedName>
        <fullName evidence="2">Uncharacterized protein</fullName>
    </submittedName>
</protein>
<name>A0AA96IYF1_9VIRU</name>
<accession>A0AA96IYF1</accession>
<proteinExistence type="predicted"/>
<evidence type="ECO:0000313" key="2">
    <source>
        <dbReference type="EMBL" id="WNL50161.1"/>
    </source>
</evidence>
<dbReference type="EMBL" id="OR343189">
    <property type="protein sequence ID" value="WNL50161.1"/>
    <property type="molecule type" value="Genomic_DNA"/>
</dbReference>
<organism evidence="2">
    <name type="scientific">Marseillevirus sp</name>
    <dbReference type="NCBI Taxonomy" id="2809551"/>
    <lineage>
        <taxon>Viruses</taxon>
        <taxon>Varidnaviria</taxon>
        <taxon>Bamfordvirae</taxon>
        <taxon>Nucleocytoviricota</taxon>
        <taxon>Megaviricetes</taxon>
        <taxon>Pimascovirales</taxon>
        <taxon>Pimascovirales incertae sedis</taxon>
        <taxon>Marseilleviridae</taxon>
        <taxon>Marseillevirus</taxon>
    </lineage>
</organism>
<reference evidence="2" key="1">
    <citation type="submission" date="2023-07" db="EMBL/GenBank/DDBJ databases">
        <authorList>
            <person name="Xia Y."/>
        </authorList>
    </citation>
    <scope>NUCLEOTIDE SEQUENCE</scope>
    <source>
        <strain evidence="2">E</strain>
    </source>
</reference>
<evidence type="ECO:0000256" key="1">
    <source>
        <dbReference type="SAM" id="MobiDB-lite"/>
    </source>
</evidence>
<sequence>MAFVEFEKYQTRYFKTQILYHTLERPENSGIKEWSDRIPVPNKEGYIKLDISETAKYPGLVEYLLHAYISKEKEEAKKESRSPNNYCASEHESEKFHAQYVQEALRKLMKN</sequence>